<name>A0A0F9DKH8_9ZZZZ</name>
<proteinExistence type="predicted"/>
<reference evidence="1" key="1">
    <citation type="journal article" date="2015" name="Nature">
        <title>Complex archaea that bridge the gap between prokaryotes and eukaryotes.</title>
        <authorList>
            <person name="Spang A."/>
            <person name="Saw J.H."/>
            <person name="Jorgensen S.L."/>
            <person name="Zaremba-Niedzwiedzka K."/>
            <person name="Martijn J."/>
            <person name="Lind A.E."/>
            <person name="van Eijk R."/>
            <person name="Schleper C."/>
            <person name="Guy L."/>
            <person name="Ettema T.J."/>
        </authorList>
    </citation>
    <scope>NUCLEOTIDE SEQUENCE</scope>
</reference>
<organism evidence="1">
    <name type="scientific">marine sediment metagenome</name>
    <dbReference type="NCBI Taxonomy" id="412755"/>
    <lineage>
        <taxon>unclassified sequences</taxon>
        <taxon>metagenomes</taxon>
        <taxon>ecological metagenomes</taxon>
    </lineage>
</organism>
<dbReference type="EMBL" id="LAZR01041221">
    <property type="protein sequence ID" value="KKL12523.1"/>
    <property type="molecule type" value="Genomic_DNA"/>
</dbReference>
<protein>
    <submittedName>
        <fullName evidence="1">Uncharacterized protein</fullName>
    </submittedName>
</protein>
<dbReference type="AlphaFoldDB" id="A0A0F9DKH8"/>
<comment type="caution">
    <text evidence="1">The sequence shown here is derived from an EMBL/GenBank/DDBJ whole genome shotgun (WGS) entry which is preliminary data.</text>
</comment>
<sequence>MKTKMEWPLVIEVGLEVPSGNAYRPGGAYHHWAKYKTLRDEICALIAIKLGARKLHRLQKWVLENRPKMRVQFTCYRKRRIEQDNLNSGLKPVRDCLVIPKKSHPSGLGLIVDDSEKWLVEATPKQVLVPRGRRGFTVIEISPVEVV</sequence>
<gene>
    <name evidence="1" type="ORF">LCGC14_2534930</name>
</gene>
<accession>A0A0F9DKH8</accession>
<evidence type="ECO:0000313" key="1">
    <source>
        <dbReference type="EMBL" id="KKL12523.1"/>
    </source>
</evidence>